<sequence length="469" mass="50746">MFPLTIYLAQLCLLLSVSPQTTHANPVPPSTPESSDPILSLPYATYKGYHNTTSQIYQFRSIRFAATTTGENRWRAAQPPADERGLGMQDASDWPKQCPQATAGGVVSKDAYDPLQSLDDEDCLFLSVWAPDGIALNAGKDNKKNGKGSGKGKKEKDLLPVLVWIHGGGWDHNSVREFDHTPLLASTNNSFIGISIQYRLGAFGFLADPAMASDSGLNAGITDARAALRWVQEYIHLLGGDRGRVTIWGQSSGGGTIGHLLAAEAETEATTTNGNATGKGKKEKGELFQGAMLSSPYMVPMGKCDDSFWQDQFQDFSSRAGCTNDLECLRKQDTALLRTLNHEHYVNYTYTGRPSVYEPCIEGPGGYIQYNTVERILNGQVAGNAVIAGSNYADGSTFVTSASLQVPKNITDATTVAKTADTLLASVLMQKWPLSKDQVGEAVSLYPLTAFKDNFERGGVVFTDAVFAW</sequence>
<accession>A0ACC2WP69</accession>
<dbReference type="Proteomes" id="UP001243375">
    <property type="component" value="Unassembled WGS sequence"/>
</dbReference>
<dbReference type="EMBL" id="JASBWU010000022">
    <property type="protein sequence ID" value="KAJ9113208.1"/>
    <property type="molecule type" value="Genomic_DNA"/>
</dbReference>
<evidence type="ECO:0000313" key="1">
    <source>
        <dbReference type="EMBL" id="KAJ9113208.1"/>
    </source>
</evidence>
<proteinExistence type="predicted"/>
<evidence type="ECO:0000313" key="2">
    <source>
        <dbReference type="Proteomes" id="UP001243375"/>
    </source>
</evidence>
<keyword evidence="2" id="KW-1185">Reference proteome</keyword>
<reference evidence="1" key="1">
    <citation type="submission" date="2023-04" db="EMBL/GenBank/DDBJ databases">
        <title>Draft Genome sequencing of Naganishia species isolated from polar environments using Oxford Nanopore Technology.</title>
        <authorList>
            <person name="Leo P."/>
            <person name="Venkateswaran K."/>
        </authorList>
    </citation>
    <scope>NUCLEOTIDE SEQUENCE</scope>
    <source>
        <strain evidence="1">MNA-CCFEE 5425</strain>
    </source>
</reference>
<comment type="caution">
    <text evidence="1">The sequence shown here is derived from an EMBL/GenBank/DDBJ whole genome shotgun (WGS) entry which is preliminary data.</text>
</comment>
<gene>
    <name evidence="1" type="ORF">QFC22_006047</name>
</gene>
<organism evidence="1 2">
    <name type="scientific">Naganishia vaughanmartiniae</name>
    <dbReference type="NCBI Taxonomy" id="1424756"/>
    <lineage>
        <taxon>Eukaryota</taxon>
        <taxon>Fungi</taxon>
        <taxon>Dikarya</taxon>
        <taxon>Basidiomycota</taxon>
        <taxon>Agaricomycotina</taxon>
        <taxon>Tremellomycetes</taxon>
        <taxon>Filobasidiales</taxon>
        <taxon>Filobasidiaceae</taxon>
        <taxon>Naganishia</taxon>
    </lineage>
</organism>
<name>A0ACC2WP69_9TREE</name>
<protein>
    <submittedName>
        <fullName evidence="1">Uncharacterized protein</fullName>
    </submittedName>
</protein>